<dbReference type="PROSITE" id="PS51257">
    <property type="entry name" value="PROKAR_LIPOPROTEIN"/>
    <property type="match status" value="1"/>
</dbReference>
<sequence length="93" mass="10187">MRNVLVRIFALGTFILVLSCSGTSGTGDVRWDLEVTGKLPIADSLCDSKGIQAPCGEVWWLDSSQEKHYKTWPVASICYSGARIGYDLSDACR</sequence>
<accession>A0A383CRG3</accession>
<proteinExistence type="predicted"/>
<dbReference type="AlphaFoldDB" id="A0A383CRG3"/>
<organism evidence="1">
    <name type="scientific">marine metagenome</name>
    <dbReference type="NCBI Taxonomy" id="408172"/>
    <lineage>
        <taxon>unclassified sequences</taxon>
        <taxon>metagenomes</taxon>
        <taxon>ecological metagenomes</taxon>
    </lineage>
</organism>
<protein>
    <submittedName>
        <fullName evidence="1">Uncharacterized protein</fullName>
    </submittedName>
</protein>
<dbReference type="EMBL" id="UINC01210988">
    <property type="protein sequence ID" value="SVE34694.1"/>
    <property type="molecule type" value="Genomic_DNA"/>
</dbReference>
<gene>
    <name evidence="1" type="ORF">METZ01_LOCUS487548</name>
</gene>
<reference evidence="1" key="1">
    <citation type="submission" date="2018-05" db="EMBL/GenBank/DDBJ databases">
        <authorList>
            <person name="Lanie J.A."/>
            <person name="Ng W.-L."/>
            <person name="Kazmierczak K.M."/>
            <person name="Andrzejewski T.M."/>
            <person name="Davidsen T.M."/>
            <person name="Wayne K.J."/>
            <person name="Tettelin H."/>
            <person name="Glass J.I."/>
            <person name="Rusch D."/>
            <person name="Podicherti R."/>
            <person name="Tsui H.-C.T."/>
            <person name="Winkler M.E."/>
        </authorList>
    </citation>
    <scope>NUCLEOTIDE SEQUENCE</scope>
</reference>
<evidence type="ECO:0000313" key="1">
    <source>
        <dbReference type="EMBL" id="SVE34694.1"/>
    </source>
</evidence>
<name>A0A383CRG3_9ZZZZ</name>